<dbReference type="Gene3D" id="1.20.1250.20">
    <property type="entry name" value="MFS general substrate transporter like domains"/>
    <property type="match status" value="1"/>
</dbReference>
<comment type="similarity">
    <text evidence="6">Belongs to the major facilitator superfamily. Allantoate permease family.</text>
</comment>
<evidence type="ECO:0000313" key="9">
    <source>
        <dbReference type="Proteomes" id="UP000054321"/>
    </source>
</evidence>
<proteinExistence type="inferred from homology"/>
<evidence type="ECO:0000256" key="7">
    <source>
        <dbReference type="SAM" id="Phobius"/>
    </source>
</evidence>
<keyword evidence="2" id="KW-0813">Transport</keyword>
<feature type="transmembrane region" description="Helical" evidence="7">
    <location>
        <begin position="406"/>
        <end position="426"/>
    </location>
</feature>
<dbReference type="Pfam" id="PF07690">
    <property type="entry name" value="MFS_1"/>
    <property type="match status" value="1"/>
</dbReference>
<organism evidence="8 9">
    <name type="scientific">Oidiodendron maius (strain Zn)</name>
    <dbReference type="NCBI Taxonomy" id="913774"/>
    <lineage>
        <taxon>Eukaryota</taxon>
        <taxon>Fungi</taxon>
        <taxon>Dikarya</taxon>
        <taxon>Ascomycota</taxon>
        <taxon>Pezizomycotina</taxon>
        <taxon>Leotiomycetes</taxon>
        <taxon>Leotiomycetes incertae sedis</taxon>
        <taxon>Myxotrichaceae</taxon>
        <taxon>Oidiodendron</taxon>
    </lineage>
</organism>
<dbReference type="HOGENOM" id="CLU_001265_4_2_1"/>
<dbReference type="OrthoDB" id="3639251at2759"/>
<evidence type="ECO:0000256" key="1">
    <source>
        <dbReference type="ARBA" id="ARBA00004141"/>
    </source>
</evidence>
<comment type="subcellular location">
    <subcellularLocation>
        <location evidence="1">Membrane</location>
        <topology evidence="1">Multi-pass membrane protein</topology>
    </subcellularLocation>
</comment>
<dbReference type="InterPro" id="IPR036259">
    <property type="entry name" value="MFS_trans_sf"/>
</dbReference>
<name>A0A0C3H7L4_OIDMZ</name>
<evidence type="ECO:0000256" key="4">
    <source>
        <dbReference type="ARBA" id="ARBA00022989"/>
    </source>
</evidence>
<dbReference type="GO" id="GO:0015233">
    <property type="term" value="F:pantothenate transmembrane transporter activity"/>
    <property type="evidence" value="ECO:0007669"/>
    <property type="project" value="TreeGrafter"/>
</dbReference>
<gene>
    <name evidence="8" type="ORF">OIDMADRAFT_43211</name>
</gene>
<dbReference type="AlphaFoldDB" id="A0A0C3H7L4"/>
<dbReference type="PANTHER" id="PTHR43791">
    <property type="entry name" value="PERMEASE-RELATED"/>
    <property type="match status" value="1"/>
</dbReference>
<dbReference type="EMBL" id="KN832879">
    <property type="protein sequence ID" value="KIM99244.1"/>
    <property type="molecule type" value="Genomic_DNA"/>
</dbReference>
<feature type="transmembrane region" description="Helical" evidence="7">
    <location>
        <begin position="28"/>
        <end position="45"/>
    </location>
</feature>
<dbReference type="GO" id="GO:0005886">
    <property type="term" value="C:plasma membrane"/>
    <property type="evidence" value="ECO:0007669"/>
    <property type="project" value="TreeGrafter"/>
</dbReference>
<keyword evidence="9" id="KW-1185">Reference proteome</keyword>
<feature type="transmembrane region" description="Helical" evidence="7">
    <location>
        <begin position="190"/>
        <end position="210"/>
    </location>
</feature>
<evidence type="ECO:0000256" key="3">
    <source>
        <dbReference type="ARBA" id="ARBA00022692"/>
    </source>
</evidence>
<feature type="transmembrane region" description="Helical" evidence="7">
    <location>
        <begin position="308"/>
        <end position="329"/>
    </location>
</feature>
<protein>
    <recommendedName>
        <fullName evidence="10">Major facilitator superfamily (MFS) profile domain-containing protein</fullName>
    </recommendedName>
</protein>
<evidence type="ECO:0000256" key="5">
    <source>
        <dbReference type="ARBA" id="ARBA00023136"/>
    </source>
</evidence>
<reference evidence="9" key="2">
    <citation type="submission" date="2015-01" db="EMBL/GenBank/DDBJ databases">
        <title>Evolutionary Origins and Diversification of the Mycorrhizal Mutualists.</title>
        <authorList>
            <consortium name="DOE Joint Genome Institute"/>
            <consortium name="Mycorrhizal Genomics Consortium"/>
            <person name="Kohler A."/>
            <person name="Kuo A."/>
            <person name="Nagy L.G."/>
            <person name="Floudas D."/>
            <person name="Copeland A."/>
            <person name="Barry K.W."/>
            <person name="Cichocki N."/>
            <person name="Veneault-Fourrey C."/>
            <person name="LaButti K."/>
            <person name="Lindquist E.A."/>
            <person name="Lipzen A."/>
            <person name="Lundell T."/>
            <person name="Morin E."/>
            <person name="Murat C."/>
            <person name="Riley R."/>
            <person name="Ohm R."/>
            <person name="Sun H."/>
            <person name="Tunlid A."/>
            <person name="Henrissat B."/>
            <person name="Grigoriev I.V."/>
            <person name="Hibbett D.S."/>
            <person name="Martin F."/>
        </authorList>
    </citation>
    <scope>NUCLEOTIDE SEQUENCE [LARGE SCALE GENOMIC DNA]</scope>
    <source>
        <strain evidence="9">Zn</strain>
    </source>
</reference>
<dbReference type="Proteomes" id="UP000054321">
    <property type="component" value="Unassembled WGS sequence"/>
</dbReference>
<feature type="transmembrane region" description="Helical" evidence="7">
    <location>
        <begin position="374"/>
        <end position="394"/>
    </location>
</feature>
<dbReference type="GO" id="GO:0098717">
    <property type="term" value="P:pantothenate import across plasma membrane"/>
    <property type="evidence" value="ECO:0007669"/>
    <property type="project" value="TreeGrafter"/>
</dbReference>
<sequence length="454" mass="50209">MGWLYDLRVLVWGEPAPTATERKLVRKIDFFILTYCCLSFFFNYLDRAALANAYVSGLKEDLHLVGNEYNILVTCLTDIIGQVPHALAIQVIPPRIWFPLMTLIWAGLTMCSAATHNFSQIAAVRFFQGMVEASTYSGTQYVIGSWYKSHEIGKRIGLFAASGMAGTMFAGIMMTAVYTTMNGHAGLPGWRWVFIIDGIITLPIAIFGFLSFPDLPENTKAPYFSSEERALAISRLPPKNPEGHNIGFSLIKRGALEAFSTQSCMLLWMKTTGHFSVANNNDYPLGLTAIGIVATLFTAIAIDATHKHAPWGLVACVLQIVSCIILLCWNHISIGAKMAAYYLAGTAYAIQPVCFAWATQVLMRDGDDAARAVILYSMNGASSVLFSFWGIILYPATDASTGFFKGTIAMVCITVLLIIWIGIVWWQDKRMLRIYGSRDKKIIEMSSAMEKRDG</sequence>
<dbReference type="FunFam" id="1.20.1250.20:FF:000065">
    <property type="entry name" value="Putative MFS pantothenate transporter"/>
    <property type="match status" value="1"/>
</dbReference>
<evidence type="ECO:0000256" key="2">
    <source>
        <dbReference type="ARBA" id="ARBA00022448"/>
    </source>
</evidence>
<keyword evidence="5 7" id="KW-0472">Membrane</keyword>
<evidence type="ECO:0008006" key="10">
    <source>
        <dbReference type="Google" id="ProtNLM"/>
    </source>
</evidence>
<dbReference type="SUPFAM" id="SSF103473">
    <property type="entry name" value="MFS general substrate transporter"/>
    <property type="match status" value="1"/>
</dbReference>
<accession>A0A0C3H7L4</accession>
<feature type="transmembrane region" description="Helical" evidence="7">
    <location>
        <begin position="96"/>
        <end position="115"/>
    </location>
</feature>
<dbReference type="InterPro" id="IPR011701">
    <property type="entry name" value="MFS"/>
</dbReference>
<keyword evidence="4 7" id="KW-1133">Transmembrane helix</keyword>
<evidence type="ECO:0000313" key="8">
    <source>
        <dbReference type="EMBL" id="KIM99244.1"/>
    </source>
</evidence>
<dbReference type="InParanoid" id="A0A0C3H7L4"/>
<feature type="transmembrane region" description="Helical" evidence="7">
    <location>
        <begin position="156"/>
        <end position="178"/>
    </location>
</feature>
<feature type="transmembrane region" description="Helical" evidence="7">
    <location>
        <begin position="341"/>
        <end position="362"/>
    </location>
</feature>
<feature type="transmembrane region" description="Helical" evidence="7">
    <location>
        <begin position="283"/>
        <end position="302"/>
    </location>
</feature>
<evidence type="ECO:0000256" key="6">
    <source>
        <dbReference type="ARBA" id="ARBA00037968"/>
    </source>
</evidence>
<keyword evidence="3 7" id="KW-0812">Transmembrane</keyword>
<reference evidence="8 9" key="1">
    <citation type="submission" date="2014-04" db="EMBL/GenBank/DDBJ databases">
        <authorList>
            <consortium name="DOE Joint Genome Institute"/>
            <person name="Kuo A."/>
            <person name="Martino E."/>
            <person name="Perotto S."/>
            <person name="Kohler A."/>
            <person name="Nagy L.G."/>
            <person name="Floudas D."/>
            <person name="Copeland A."/>
            <person name="Barry K.W."/>
            <person name="Cichocki N."/>
            <person name="Veneault-Fourrey C."/>
            <person name="LaButti K."/>
            <person name="Lindquist E.A."/>
            <person name="Lipzen A."/>
            <person name="Lundell T."/>
            <person name="Morin E."/>
            <person name="Murat C."/>
            <person name="Sun H."/>
            <person name="Tunlid A."/>
            <person name="Henrissat B."/>
            <person name="Grigoriev I.V."/>
            <person name="Hibbett D.S."/>
            <person name="Martin F."/>
            <person name="Nordberg H.P."/>
            <person name="Cantor M.N."/>
            <person name="Hua S.X."/>
        </authorList>
    </citation>
    <scope>NUCLEOTIDE SEQUENCE [LARGE SCALE GENOMIC DNA]</scope>
    <source>
        <strain evidence="8 9">Zn</strain>
    </source>
</reference>
<dbReference type="PANTHER" id="PTHR43791:SF4">
    <property type="entry name" value="PANTOTHENATE TRANSPORTER FEN2"/>
    <property type="match status" value="1"/>
</dbReference>